<proteinExistence type="predicted"/>
<accession>A0A2W2BUV7</accession>
<organism evidence="1 2">
    <name type="scientific">Taibaiella soli</name>
    <dbReference type="NCBI Taxonomy" id="1649169"/>
    <lineage>
        <taxon>Bacteria</taxon>
        <taxon>Pseudomonadati</taxon>
        <taxon>Bacteroidota</taxon>
        <taxon>Chitinophagia</taxon>
        <taxon>Chitinophagales</taxon>
        <taxon>Chitinophagaceae</taxon>
        <taxon>Taibaiella</taxon>
    </lineage>
</organism>
<comment type="caution">
    <text evidence="1">The sequence shown here is derived from an EMBL/GenBank/DDBJ whole genome shotgun (WGS) entry which is preliminary data.</text>
</comment>
<gene>
    <name evidence="1" type="ORF">DN068_16135</name>
</gene>
<sequence>MDFYDRIFNYRTRYDSFIAIPIYNEGDTVKYVVENHSLYNYMAGGDKNSLKYDSYKNNLKELLLKGQGIKASVSSEELQKKWHFHKVIANDKVDSVAKLGKENFITYFFTSRSLKDGITPEEKNAIIYQLFTWQIASNINDETGYLYIYP</sequence>
<dbReference type="EMBL" id="QKTW01000022">
    <property type="protein sequence ID" value="PZF71603.1"/>
    <property type="molecule type" value="Genomic_DNA"/>
</dbReference>
<evidence type="ECO:0000313" key="1">
    <source>
        <dbReference type="EMBL" id="PZF71603.1"/>
    </source>
</evidence>
<reference evidence="1 2" key="1">
    <citation type="submission" date="2018-06" db="EMBL/GenBank/DDBJ databases">
        <title>Mucibacter soli gen. nov., sp. nov., a new member of the family Chitinophagaceae producing mucin.</title>
        <authorList>
            <person name="Kim M.-K."/>
            <person name="Park S."/>
            <person name="Kim T.-S."/>
            <person name="Joung Y."/>
            <person name="Han J.-H."/>
            <person name="Kim S.B."/>
        </authorList>
    </citation>
    <scope>NUCLEOTIDE SEQUENCE [LARGE SCALE GENOMIC DNA]</scope>
    <source>
        <strain evidence="1 2">R1-15</strain>
    </source>
</reference>
<protein>
    <submittedName>
        <fullName evidence="1">Uncharacterized protein</fullName>
    </submittedName>
</protein>
<evidence type="ECO:0000313" key="2">
    <source>
        <dbReference type="Proteomes" id="UP000248745"/>
    </source>
</evidence>
<name>A0A2W2BUV7_9BACT</name>
<dbReference type="AlphaFoldDB" id="A0A2W2BUV7"/>
<keyword evidence="2" id="KW-1185">Reference proteome</keyword>
<dbReference type="Proteomes" id="UP000248745">
    <property type="component" value="Unassembled WGS sequence"/>
</dbReference>